<keyword evidence="2" id="KW-1185">Reference proteome</keyword>
<accession>A0A542DL62</accession>
<dbReference type="Proteomes" id="UP000320876">
    <property type="component" value="Unassembled WGS sequence"/>
</dbReference>
<dbReference type="OrthoDB" id="3579625at2"/>
<proteinExistence type="predicted"/>
<reference evidence="1 2" key="1">
    <citation type="submission" date="2019-06" db="EMBL/GenBank/DDBJ databases">
        <title>Sequencing the genomes of 1000 actinobacteria strains.</title>
        <authorList>
            <person name="Klenk H.-P."/>
        </authorList>
    </citation>
    <scope>NUCLEOTIDE SEQUENCE [LARGE SCALE GENOMIC DNA]</scope>
    <source>
        <strain evidence="1 2">DSM 45679</strain>
    </source>
</reference>
<organism evidence="1 2">
    <name type="scientific">Amycolatopsis cihanbeyliensis</name>
    <dbReference type="NCBI Taxonomy" id="1128664"/>
    <lineage>
        <taxon>Bacteria</taxon>
        <taxon>Bacillati</taxon>
        <taxon>Actinomycetota</taxon>
        <taxon>Actinomycetes</taxon>
        <taxon>Pseudonocardiales</taxon>
        <taxon>Pseudonocardiaceae</taxon>
        <taxon>Amycolatopsis</taxon>
    </lineage>
</organism>
<sequence>MSNCPFCGWPDARPFRVLSRHRTPEGETVWTRCCCGSAQVRSIDECGTRVVARSRPASA</sequence>
<protein>
    <recommendedName>
        <fullName evidence="3">Ogr/Delta-like zinc finger protein</fullName>
    </recommendedName>
</protein>
<name>A0A542DL62_AMYCI</name>
<gene>
    <name evidence="1" type="ORF">FB471_3439</name>
</gene>
<evidence type="ECO:0000313" key="2">
    <source>
        <dbReference type="Proteomes" id="UP000320876"/>
    </source>
</evidence>
<evidence type="ECO:0008006" key="3">
    <source>
        <dbReference type="Google" id="ProtNLM"/>
    </source>
</evidence>
<evidence type="ECO:0000313" key="1">
    <source>
        <dbReference type="EMBL" id="TQJ03675.1"/>
    </source>
</evidence>
<comment type="caution">
    <text evidence="1">The sequence shown here is derived from an EMBL/GenBank/DDBJ whole genome shotgun (WGS) entry which is preliminary data.</text>
</comment>
<dbReference type="AlphaFoldDB" id="A0A542DL62"/>
<dbReference type="EMBL" id="VFML01000001">
    <property type="protein sequence ID" value="TQJ03675.1"/>
    <property type="molecule type" value="Genomic_DNA"/>
</dbReference>